<evidence type="ECO:0000256" key="2">
    <source>
        <dbReference type="SAM" id="SignalP"/>
    </source>
</evidence>
<feature type="signal peptide" evidence="2">
    <location>
        <begin position="1"/>
        <end position="24"/>
    </location>
</feature>
<feature type="domain" description="SGNH hydrolase-type esterase" evidence="3">
    <location>
        <begin position="62"/>
        <end position="280"/>
    </location>
</feature>
<dbReference type="Proteomes" id="UP000727056">
    <property type="component" value="Unassembled WGS sequence"/>
</dbReference>
<keyword evidence="5" id="KW-1185">Reference proteome</keyword>
<keyword evidence="4" id="KW-0378">Hydrolase</keyword>
<feature type="chain" id="PRO_5046246376" evidence="2">
    <location>
        <begin position="25"/>
        <end position="293"/>
    </location>
</feature>
<protein>
    <submittedName>
        <fullName evidence="4">SGNH/GDSL hydrolase family protein</fullName>
    </submittedName>
</protein>
<dbReference type="InterPro" id="IPR038885">
    <property type="entry name" value="PLB1"/>
</dbReference>
<feature type="compositionally biased region" description="Basic and acidic residues" evidence="1">
    <location>
        <begin position="38"/>
        <end position="49"/>
    </location>
</feature>
<dbReference type="PANTHER" id="PTHR21325">
    <property type="entry name" value="PHOSPHOLIPASE B, PLB1"/>
    <property type="match status" value="1"/>
</dbReference>
<proteinExistence type="predicted"/>
<accession>A0ABX1CCT5</accession>
<dbReference type="RefSeq" id="WP_168089624.1">
    <property type="nucleotide sequence ID" value="NZ_BHZH01000260.1"/>
</dbReference>
<dbReference type="GO" id="GO:0016787">
    <property type="term" value="F:hydrolase activity"/>
    <property type="evidence" value="ECO:0007669"/>
    <property type="project" value="UniProtKB-KW"/>
</dbReference>
<dbReference type="PANTHER" id="PTHR21325:SF31">
    <property type="entry name" value="GH22081P-RELATED"/>
    <property type="match status" value="1"/>
</dbReference>
<evidence type="ECO:0000313" key="4">
    <source>
        <dbReference type="EMBL" id="NJQ16920.1"/>
    </source>
</evidence>
<dbReference type="EMBL" id="JAAVJC010000213">
    <property type="protein sequence ID" value="NJQ16920.1"/>
    <property type="molecule type" value="Genomic_DNA"/>
</dbReference>
<evidence type="ECO:0000256" key="1">
    <source>
        <dbReference type="SAM" id="MobiDB-lite"/>
    </source>
</evidence>
<feature type="region of interest" description="Disordered" evidence="1">
    <location>
        <begin position="29"/>
        <end position="56"/>
    </location>
</feature>
<dbReference type="PROSITE" id="PS51257">
    <property type="entry name" value="PROKAR_LIPOPROTEIN"/>
    <property type="match status" value="1"/>
</dbReference>
<gene>
    <name evidence="4" type="ORF">HCN52_18760</name>
</gene>
<dbReference type="Pfam" id="PF13472">
    <property type="entry name" value="Lipase_GDSL_2"/>
    <property type="match status" value="1"/>
</dbReference>
<organism evidence="4 5">
    <name type="scientific">Streptomyces bohaiensis</name>
    <dbReference type="NCBI Taxonomy" id="1431344"/>
    <lineage>
        <taxon>Bacteria</taxon>
        <taxon>Bacillati</taxon>
        <taxon>Actinomycetota</taxon>
        <taxon>Actinomycetes</taxon>
        <taxon>Kitasatosporales</taxon>
        <taxon>Streptomycetaceae</taxon>
        <taxon>Streptomyces</taxon>
    </lineage>
</organism>
<keyword evidence="2" id="KW-0732">Signal</keyword>
<dbReference type="InterPro" id="IPR013830">
    <property type="entry name" value="SGNH_hydro"/>
</dbReference>
<evidence type="ECO:0000259" key="3">
    <source>
        <dbReference type="Pfam" id="PF13472"/>
    </source>
</evidence>
<dbReference type="SUPFAM" id="SSF52266">
    <property type="entry name" value="SGNH hydrolase"/>
    <property type="match status" value="1"/>
</dbReference>
<evidence type="ECO:0000313" key="5">
    <source>
        <dbReference type="Proteomes" id="UP000727056"/>
    </source>
</evidence>
<sequence length="293" mass="31367">MPVSRPTRPIRPALAVLLAAAALAACSSASEPSATRGEAGDDARHEELPGPRWNTEPATVAALGDSITTGFDSCELLADCPEVSWATGTEADVDSLAARLGAEASWNEAVSGAMMADLPGQARLAAANDPELVTVLAGANDACTRTPDRMTEPEAFRAAFAETVEVIREEAPQAQIFVASVPDLMQLWRTGKEEDRARMAWQFGICQSMLRDAATDDAETRERREAVAERVDAYNAALSEVCAEDVLCRYDDGAVNGYAFQVEDLSEWDWFHPSRAGQAALAELAHAAVVRED</sequence>
<dbReference type="Gene3D" id="3.40.50.1110">
    <property type="entry name" value="SGNH hydrolase"/>
    <property type="match status" value="1"/>
</dbReference>
<comment type="caution">
    <text evidence="4">The sequence shown here is derived from an EMBL/GenBank/DDBJ whole genome shotgun (WGS) entry which is preliminary data.</text>
</comment>
<reference evidence="4 5" key="1">
    <citation type="submission" date="2020-03" db="EMBL/GenBank/DDBJ databases">
        <title>Draft genome of Streptomyces sp. ventii, isolated from the Axial Seamount in the Pacific Ocean, and resequencing of the two type strains Streptomyces lonarensis strain NCL 716 and Streptomyces bohaiensis strain 11A07.</title>
        <authorList>
            <person name="Loughran R.M."/>
            <person name="Pfannmuller K.M."/>
            <person name="Wasson B.J."/>
            <person name="Deadmond M.C."/>
            <person name="Paddock B.E."/>
            <person name="Koyack M.J."/>
            <person name="Gallegos D.A."/>
            <person name="Mitchell E.A."/>
            <person name="Ushijima B."/>
            <person name="Saw J.H."/>
            <person name="Mcphail K.L."/>
            <person name="Videau P."/>
        </authorList>
    </citation>
    <scope>NUCLEOTIDE SEQUENCE [LARGE SCALE GENOMIC DNA]</scope>
    <source>
        <strain evidence="4 5">11A07</strain>
    </source>
</reference>
<name>A0ABX1CCT5_9ACTN</name>
<dbReference type="InterPro" id="IPR036514">
    <property type="entry name" value="SGNH_hydro_sf"/>
</dbReference>